<dbReference type="Gene3D" id="2.20.110.10">
    <property type="entry name" value="Histone H3 K4-specific methyltransferase SET7/9 N-terminal domain"/>
    <property type="match status" value="1"/>
</dbReference>
<feature type="chain" id="PRO_5046522194" evidence="2">
    <location>
        <begin position="24"/>
        <end position="335"/>
    </location>
</feature>
<dbReference type="PANTHER" id="PTHR43215">
    <property type="entry name" value="RADIAL SPOKE HEAD 1 HOMOLOG"/>
    <property type="match status" value="1"/>
</dbReference>
<dbReference type="Gene3D" id="3.30.457.10">
    <property type="entry name" value="Copper amine oxidase-like, N-terminal domain"/>
    <property type="match status" value="1"/>
</dbReference>
<dbReference type="RefSeq" id="WP_175380837.1">
    <property type="nucleotide sequence ID" value="NZ_CBCRYD010000030.1"/>
</dbReference>
<evidence type="ECO:0000256" key="1">
    <source>
        <dbReference type="ARBA" id="ARBA00022737"/>
    </source>
</evidence>
<keyword evidence="5" id="KW-1185">Reference proteome</keyword>
<keyword evidence="2" id="KW-0732">Signal</keyword>
<dbReference type="EMBL" id="JABMCC010000089">
    <property type="protein sequence ID" value="NUU53037.1"/>
    <property type="molecule type" value="Genomic_DNA"/>
</dbReference>
<evidence type="ECO:0000259" key="3">
    <source>
        <dbReference type="Pfam" id="PF07833"/>
    </source>
</evidence>
<evidence type="ECO:0000313" key="4">
    <source>
        <dbReference type="EMBL" id="NUU53037.1"/>
    </source>
</evidence>
<dbReference type="InterPro" id="IPR003409">
    <property type="entry name" value="MORN"/>
</dbReference>
<dbReference type="SMART" id="SM00698">
    <property type="entry name" value="MORN"/>
    <property type="match status" value="2"/>
</dbReference>
<comment type="caution">
    <text evidence="4">The sequence shown here is derived from an EMBL/GenBank/DDBJ whole genome shotgun (WGS) entry which is preliminary data.</text>
</comment>
<dbReference type="SUPFAM" id="SSF82185">
    <property type="entry name" value="Histone H3 K4-specific methyltransferase SET7/9 N-terminal domain"/>
    <property type="match status" value="1"/>
</dbReference>
<gene>
    <name evidence="4" type="ORF">HP548_02860</name>
</gene>
<dbReference type="GeneID" id="97129628"/>
<dbReference type="Pfam" id="PF02493">
    <property type="entry name" value="MORN"/>
    <property type="match status" value="2"/>
</dbReference>
<name>A0ABX2MIQ0_9BACL</name>
<dbReference type="InterPro" id="IPR012854">
    <property type="entry name" value="Cu_amine_oxidase-like_N"/>
</dbReference>
<dbReference type="InterPro" id="IPR036582">
    <property type="entry name" value="Mao_N_sf"/>
</dbReference>
<evidence type="ECO:0000256" key="2">
    <source>
        <dbReference type="SAM" id="SignalP"/>
    </source>
</evidence>
<evidence type="ECO:0000313" key="5">
    <source>
        <dbReference type="Proteomes" id="UP000577724"/>
    </source>
</evidence>
<keyword evidence="1" id="KW-0677">Repeat</keyword>
<reference evidence="4 5" key="1">
    <citation type="submission" date="2020-05" db="EMBL/GenBank/DDBJ databases">
        <title>Genome Sequencing of Type Strains.</title>
        <authorList>
            <person name="Lemaire J.F."/>
            <person name="Inderbitzin P."/>
            <person name="Gregorio O.A."/>
            <person name="Collins S.B."/>
            <person name="Wespe N."/>
            <person name="Knight-Connoni V."/>
        </authorList>
    </citation>
    <scope>NUCLEOTIDE SEQUENCE [LARGE SCALE GENOMIC DNA]</scope>
    <source>
        <strain evidence="4 5">DSM 19942</strain>
    </source>
</reference>
<dbReference type="PANTHER" id="PTHR43215:SF14">
    <property type="entry name" value="RADIAL SPOKE HEAD 1 HOMOLOG"/>
    <property type="match status" value="1"/>
</dbReference>
<sequence length="335" mass="36719">MNMRKIGLMITLVSALIATTACSAQDIKEQLIKNDPPIKVLIGDKTYDFKDSKPFKVGETTMVPVRKILEPLGASLEYNDLTMDALIKVEGKQIIIHTGSGIEKNDGSNYVLVDGERKDMGAPALLINKETFVPVSFVETIGGAVDWVSMGQTVNMSLPQNVNFNTNIYTRIFINDGWKIPGNSGIKLSWGTKYIGEVNLTNDLPHGQGTLYSSKLNLLYSGQWKNGLPDGEGMISISEADRVVLKGSFESGVLIKGALTQSDSTFYEGDFGHQRLNEGKLKLPDKLVFKGRFTKDQKSAVGMIYNASGQVIYKGKVSFDGVLIINQFSYQKISG</sequence>
<protein>
    <submittedName>
        <fullName evidence="4">Copper amine oxidase N-terminal domain-containing protein</fullName>
    </submittedName>
</protein>
<feature type="domain" description="Copper amine oxidase-like N-terminal" evidence="3">
    <location>
        <begin position="44"/>
        <end position="154"/>
    </location>
</feature>
<accession>A0ABX2MIQ0</accession>
<dbReference type="SUPFAM" id="SSF55383">
    <property type="entry name" value="Copper amine oxidase, domain N"/>
    <property type="match status" value="1"/>
</dbReference>
<dbReference type="PROSITE" id="PS51257">
    <property type="entry name" value="PROKAR_LIPOPROTEIN"/>
    <property type="match status" value="1"/>
</dbReference>
<organism evidence="4 5">
    <name type="scientific">Paenibacillus taichungensis</name>
    <dbReference type="NCBI Taxonomy" id="484184"/>
    <lineage>
        <taxon>Bacteria</taxon>
        <taxon>Bacillati</taxon>
        <taxon>Bacillota</taxon>
        <taxon>Bacilli</taxon>
        <taxon>Bacillales</taxon>
        <taxon>Paenibacillaceae</taxon>
        <taxon>Paenibacillus</taxon>
    </lineage>
</organism>
<proteinExistence type="predicted"/>
<dbReference type="Proteomes" id="UP000577724">
    <property type="component" value="Unassembled WGS sequence"/>
</dbReference>
<feature type="signal peptide" evidence="2">
    <location>
        <begin position="1"/>
        <end position="23"/>
    </location>
</feature>
<dbReference type="Pfam" id="PF07833">
    <property type="entry name" value="Cu_amine_oxidN1"/>
    <property type="match status" value="1"/>
</dbReference>